<dbReference type="GeneID" id="85494948"/>
<feature type="compositionally biased region" description="Acidic residues" evidence="1">
    <location>
        <begin position="355"/>
        <end position="364"/>
    </location>
</feature>
<dbReference type="Proteomes" id="UP001233271">
    <property type="component" value="Chromosome 3"/>
</dbReference>
<proteinExistence type="predicted"/>
<dbReference type="PANTHER" id="PTHR12461:SF99">
    <property type="entry name" value="BIFUNCTIONAL PEPTIDASE AND (3S)-LYSYL HYDROXYLASE JMJD7"/>
    <property type="match status" value="1"/>
</dbReference>
<dbReference type="AlphaFoldDB" id="A0AA48L343"/>
<evidence type="ECO:0000313" key="3">
    <source>
        <dbReference type="EMBL" id="BEI91078.1"/>
    </source>
</evidence>
<evidence type="ECO:0000259" key="2">
    <source>
        <dbReference type="PROSITE" id="PS51184"/>
    </source>
</evidence>
<dbReference type="Pfam" id="PF13621">
    <property type="entry name" value="Cupin_8"/>
    <property type="match status" value="1"/>
</dbReference>
<evidence type="ECO:0000256" key="1">
    <source>
        <dbReference type="SAM" id="MobiDB-lite"/>
    </source>
</evidence>
<dbReference type="InterPro" id="IPR041667">
    <property type="entry name" value="Cupin_8"/>
</dbReference>
<gene>
    <name evidence="3" type="ORF">CcaverHIS019_0311480</name>
</gene>
<dbReference type="InterPro" id="IPR014710">
    <property type="entry name" value="RmlC-like_jellyroll"/>
</dbReference>
<accession>A0AA48L343</accession>
<protein>
    <recommendedName>
        <fullName evidence="2">JmjC domain-containing protein</fullName>
    </recommendedName>
</protein>
<dbReference type="RefSeq" id="XP_060456343.1">
    <property type="nucleotide sequence ID" value="XM_060599672.1"/>
</dbReference>
<dbReference type="PROSITE" id="PS51184">
    <property type="entry name" value="JMJC"/>
    <property type="match status" value="1"/>
</dbReference>
<feature type="compositionally biased region" description="Acidic residues" evidence="1">
    <location>
        <begin position="332"/>
        <end position="345"/>
    </location>
</feature>
<dbReference type="KEGG" id="ccac:CcaHIS019_0311480"/>
<organism evidence="3 4">
    <name type="scientific">Cutaneotrichosporon cavernicola</name>
    <dbReference type="NCBI Taxonomy" id="279322"/>
    <lineage>
        <taxon>Eukaryota</taxon>
        <taxon>Fungi</taxon>
        <taxon>Dikarya</taxon>
        <taxon>Basidiomycota</taxon>
        <taxon>Agaricomycotina</taxon>
        <taxon>Tremellomycetes</taxon>
        <taxon>Trichosporonales</taxon>
        <taxon>Trichosporonaceae</taxon>
        <taxon>Cutaneotrichosporon</taxon>
    </lineage>
</organism>
<dbReference type="SUPFAM" id="SSF51197">
    <property type="entry name" value="Clavaminate synthase-like"/>
    <property type="match status" value="1"/>
</dbReference>
<evidence type="ECO:0000313" key="4">
    <source>
        <dbReference type="Proteomes" id="UP001233271"/>
    </source>
</evidence>
<name>A0AA48L343_9TREE</name>
<dbReference type="EMBL" id="AP028214">
    <property type="protein sequence ID" value="BEI91078.1"/>
    <property type="molecule type" value="Genomic_DNA"/>
</dbReference>
<dbReference type="SMART" id="SM00558">
    <property type="entry name" value="JmjC"/>
    <property type="match status" value="1"/>
</dbReference>
<keyword evidence="4" id="KW-1185">Reference proteome</keyword>
<dbReference type="InterPro" id="IPR003347">
    <property type="entry name" value="JmjC_dom"/>
</dbReference>
<sequence length="364" mass="40756">MALDTSTLEAHLEDLTTDYYDLQFPSAFKLNEPPSALEALRMISKSHPTVIRGYSPLCEGVDHDWRMPATYTKLHGNMTEVTIAITDDGLADSVRTLGSGDTTFVKPLEERMSMATFLSKLTTTSDEALYLQSQDGNIYRSQPGMRNEPDLVSFQQVVERDVPWMRDAMGCTAEAVNLWIGNNRSTTSFHHDPYENVYHVLSGIKRFTLLSPIEGLCLEQHFHPPSTLVRGADGKLQPERDPEPAHPVPWVQSLIPPGEVRPLIVELEEGDTLYLPADWWHKVEQEEGSGGLAVAVNYWYTSELRPERYALLRFAQRVARSAGREGVLDPDAGMDDDNGDIDDVMFSDGSVTSGDEWDPAEWGR</sequence>
<reference evidence="3" key="1">
    <citation type="journal article" date="2023" name="BMC Genomics">
        <title>Chromosome-level genome assemblies of Cutaneotrichosporon spp. (Trichosporonales, Basidiomycota) reveal imbalanced evolution between nucleotide sequences and chromosome synteny.</title>
        <authorList>
            <person name="Kobayashi Y."/>
            <person name="Kayamori A."/>
            <person name="Aoki K."/>
            <person name="Shiwa Y."/>
            <person name="Matsutani M."/>
            <person name="Fujita N."/>
            <person name="Sugita T."/>
            <person name="Iwasaki W."/>
            <person name="Tanaka N."/>
            <person name="Takashima M."/>
        </authorList>
    </citation>
    <scope>NUCLEOTIDE SEQUENCE</scope>
    <source>
        <strain evidence="3">HIS019</strain>
    </source>
</reference>
<dbReference type="PANTHER" id="PTHR12461">
    <property type="entry name" value="HYPOXIA-INDUCIBLE FACTOR 1 ALPHA INHIBITOR-RELATED"/>
    <property type="match status" value="1"/>
</dbReference>
<feature type="region of interest" description="Disordered" evidence="1">
    <location>
        <begin position="326"/>
        <end position="364"/>
    </location>
</feature>
<feature type="domain" description="JmjC" evidence="2">
    <location>
        <begin position="131"/>
        <end position="315"/>
    </location>
</feature>
<dbReference type="Gene3D" id="2.60.120.10">
    <property type="entry name" value="Jelly Rolls"/>
    <property type="match status" value="1"/>
</dbReference>